<dbReference type="EMBL" id="CM017874">
    <property type="protein sequence ID" value="KAG1335362.1"/>
    <property type="molecule type" value="Genomic_DNA"/>
</dbReference>
<protein>
    <submittedName>
        <fullName evidence="7">Putative 2-oxoglutarate-Fe(II) type oxidoreductase hxnY</fullName>
    </submittedName>
</protein>
<dbReference type="GO" id="GO:0046872">
    <property type="term" value="F:metal ion binding"/>
    <property type="evidence" value="ECO:0007669"/>
    <property type="project" value="UniProtKB-KW"/>
</dbReference>
<dbReference type="InterPro" id="IPR044861">
    <property type="entry name" value="IPNS-like_FE2OG_OXY"/>
</dbReference>
<dbReference type="GO" id="GO:0051213">
    <property type="term" value="F:dioxygenase activity"/>
    <property type="evidence" value="ECO:0007669"/>
    <property type="project" value="UniProtKB-ARBA"/>
</dbReference>
<dbReference type="PANTHER" id="PTHR10209:SF867">
    <property type="entry name" value="2-OXOGLUTARATE (2OG) AND FE(II)-DEPENDENT OXYGENASE SUPERFAMILY PROTEIN"/>
    <property type="match status" value="1"/>
</dbReference>
<evidence type="ECO:0000313" key="7">
    <source>
        <dbReference type="EMBL" id="KAG1335362.1"/>
    </source>
</evidence>
<evidence type="ECO:0000256" key="5">
    <source>
        <dbReference type="RuleBase" id="RU003682"/>
    </source>
</evidence>
<dbReference type="SUPFAM" id="SSF51197">
    <property type="entry name" value="Clavaminate synthase-like"/>
    <property type="match status" value="1"/>
</dbReference>
<evidence type="ECO:0000256" key="2">
    <source>
        <dbReference type="ARBA" id="ARBA00022723"/>
    </source>
</evidence>
<dbReference type="AlphaFoldDB" id="A0A8K0I3W3"/>
<dbReference type="PRINTS" id="PR00682">
    <property type="entry name" value="IPNSYNTHASE"/>
</dbReference>
<dbReference type="PANTHER" id="PTHR10209">
    <property type="entry name" value="OXIDOREDUCTASE, 2OG-FE II OXYGENASE FAMILY PROTEIN"/>
    <property type="match status" value="1"/>
</dbReference>
<dbReference type="OrthoDB" id="288590at2759"/>
<comment type="similarity">
    <text evidence="1 5">Belongs to the iron/ascorbate-dependent oxidoreductase family.</text>
</comment>
<dbReference type="Proteomes" id="UP000797356">
    <property type="component" value="Chromosome 3"/>
</dbReference>
<dbReference type="Pfam" id="PF14226">
    <property type="entry name" value="DIOX_N"/>
    <property type="match status" value="1"/>
</dbReference>
<organism evidence="7 8">
    <name type="scientific">Cocos nucifera</name>
    <name type="common">Coconut palm</name>
    <dbReference type="NCBI Taxonomy" id="13894"/>
    <lineage>
        <taxon>Eukaryota</taxon>
        <taxon>Viridiplantae</taxon>
        <taxon>Streptophyta</taxon>
        <taxon>Embryophyta</taxon>
        <taxon>Tracheophyta</taxon>
        <taxon>Spermatophyta</taxon>
        <taxon>Magnoliopsida</taxon>
        <taxon>Liliopsida</taxon>
        <taxon>Arecaceae</taxon>
        <taxon>Arecoideae</taxon>
        <taxon>Cocoseae</taxon>
        <taxon>Attaleinae</taxon>
        <taxon>Cocos</taxon>
    </lineage>
</organism>
<keyword evidence="2 5" id="KW-0479">Metal-binding</keyword>
<dbReference type="FunFam" id="2.60.120.330:FF:000006">
    <property type="entry name" value="2-oxoglutarate-Fe(II) type oxidoreductase hxnY"/>
    <property type="match status" value="1"/>
</dbReference>
<keyword evidence="4 5" id="KW-0408">Iron</keyword>
<dbReference type="Gene3D" id="2.60.120.330">
    <property type="entry name" value="B-lactam Antibiotic, Isopenicillin N Synthase, Chain"/>
    <property type="match status" value="1"/>
</dbReference>
<name>A0A8K0I3W3_COCNU</name>
<keyword evidence="8" id="KW-1185">Reference proteome</keyword>
<feature type="domain" description="Fe2OG dioxygenase" evidence="6">
    <location>
        <begin position="108"/>
        <end position="213"/>
    </location>
</feature>
<dbReference type="PROSITE" id="PS51471">
    <property type="entry name" value="FE2OG_OXY"/>
    <property type="match status" value="1"/>
</dbReference>
<proteinExistence type="inferred from homology"/>
<keyword evidence="3 5" id="KW-0560">Oxidoreductase</keyword>
<evidence type="ECO:0000313" key="8">
    <source>
        <dbReference type="Proteomes" id="UP000797356"/>
    </source>
</evidence>
<dbReference type="InterPro" id="IPR027443">
    <property type="entry name" value="IPNS-like_sf"/>
</dbReference>
<comment type="caution">
    <text evidence="7">The sequence shown here is derived from an EMBL/GenBank/DDBJ whole genome shotgun (WGS) entry which is preliminary data.</text>
</comment>
<evidence type="ECO:0000259" key="6">
    <source>
        <dbReference type="PROSITE" id="PS51471"/>
    </source>
</evidence>
<accession>A0A8K0I3W3</accession>
<reference evidence="7" key="2">
    <citation type="submission" date="2019-07" db="EMBL/GenBank/DDBJ databases">
        <authorList>
            <person name="Yang Y."/>
            <person name="Bocs S."/>
            <person name="Baudouin L."/>
        </authorList>
    </citation>
    <scope>NUCLEOTIDE SEQUENCE</scope>
    <source>
        <tissue evidence="7">Spear leaf of Hainan Tall coconut</tissue>
    </source>
</reference>
<gene>
    <name evidence="7" type="ORF">COCNU_03G014810</name>
</gene>
<dbReference type="InterPro" id="IPR026992">
    <property type="entry name" value="DIOX_N"/>
</dbReference>
<sequence>MKLLRNEKYRGYTPILDETLDPDNQVKGDYKEGYYIGVEVPEDDPQAEKPFCGPNLWPSADLLPGWRETMEQYHREALGVAKALARIIALALDLDADFFDKQEMLGEPIATLRLLYYEGNISNLAKGVYGAGAHSDYGLLTLLATDDVVGLQICKDKDAQLQIWEFVAPLRGALIVNLGDMLERWSNCIFRSTLHRVVLNGQARYSVAYFVEPNHDCLVECLPSCHSEANPPKFPPITCGAYMVKRYKDTHANLSTYKKHET</sequence>
<dbReference type="Pfam" id="PF03171">
    <property type="entry name" value="2OG-FeII_Oxy"/>
    <property type="match status" value="1"/>
</dbReference>
<evidence type="ECO:0000256" key="1">
    <source>
        <dbReference type="ARBA" id="ARBA00008056"/>
    </source>
</evidence>
<reference evidence="7" key="1">
    <citation type="journal article" date="2017" name="Gigascience">
        <title>The genome draft of coconut (Cocos nucifera).</title>
        <authorList>
            <person name="Xiao Y."/>
            <person name="Xu P."/>
            <person name="Fan H."/>
            <person name="Baudouin L."/>
            <person name="Xia W."/>
            <person name="Bocs S."/>
            <person name="Xu J."/>
            <person name="Li Q."/>
            <person name="Guo A."/>
            <person name="Zhou L."/>
            <person name="Li J."/>
            <person name="Wu Y."/>
            <person name="Ma Z."/>
            <person name="Armero A."/>
            <person name="Issali A.E."/>
            <person name="Liu N."/>
            <person name="Peng M."/>
            <person name="Yang Y."/>
        </authorList>
    </citation>
    <scope>NUCLEOTIDE SEQUENCE</scope>
    <source>
        <tissue evidence="7">Spear leaf of Hainan Tall coconut</tissue>
    </source>
</reference>
<evidence type="ECO:0000256" key="4">
    <source>
        <dbReference type="ARBA" id="ARBA00023004"/>
    </source>
</evidence>
<evidence type="ECO:0000256" key="3">
    <source>
        <dbReference type="ARBA" id="ARBA00023002"/>
    </source>
</evidence>
<dbReference type="InterPro" id="IPR005123">
    <property type="entry name" value="Oxoglu/Fe-dep_dioxygenase_dom"/>
</dbReference>